<evidence type="ECO:0000256" key="3">
    <source>
        <dbReference type="ARBA" id="ARBA00022827"/>
    </source>
</evidence>
<dbReference type="PANTHER" id="PTHR11455">
    <property type="entry name" value="CRYPTOCHROME"/>
    <property type="match status" value="1"/>
</dbReference>
<dbReference type="Gene3D" id="1.25.40.80">
    <property type="match status" value="1"/>
</dbReference>
<keyword evidence="3 5" id="KW-0274">FAD</keyword>
<name>A0ABT4TEP6_9ACTN</name>
<dbReference type="InterPro" id="IPR014729">
    <property type="entry name" value="Rossmann-like_a/b/a_fold"/>
</dbReference>
<feature type="domain" description="Photolyase/cryptochrome alpha/beta" evidence="7">
    <location>
        <begin position="1"/>
        <end position="123"/>
    </location>
</feature>
<dbReference type="SUPFAM" id="SSF52425">
    <property type="entry name" value="Cryptochrome/photolyase, N-terminal domain"/>
    <property type="match status" value="1"/>
</dbReference>
<evidence type="ECO:0000256" key="6">
    <source>
        <dbReference type="SAM" id="MobiDB-lite"/>
    </source>
</evidence>
<keyword evidence="9" id="KW-1185">Reference proteome</keyword>
<evidence type="ECO:0000256" key="5">
    <source>
        <dbReference type="RuleBase" id="RU004182"/>
    </source>
</evidence>
<dbReference type="Gene3D" id="1.10.579.10">
    <property type="entry name" value="DNA Cyclobutane Dipyrimidine Photolyase, subunit A, domain 3"/>
    <property type="match status" value="1"/>
</dbReference>
<comment type="similarity">
    <text evidence="5">Belongs to the DNA photolyase family.</text>
</comment>
<dbReference type="PRINTS" id="PR00147">
    <property type="entry name" value="DNAPHOTLYASE"/>
</dbReference>
<keyword evidence="2 5" id="KW-0285">Flavoprotein</keyword>
<dbReference type="InterPro" id="IPR018394">
    <property type="entry name" value="DNA_photolyase_1_CS_C"/>
</dbReference>
<dbReference type="PROSITE" id="PS00394">
    <property type="entry name" value="DNA_PHOTOLYASES_1_1"/>
    <property type="match status" value="1"/>
</dbReference>
<dbReference type="SUPFAM" id="SSF48173">
    <property type="entry name" value="Cryptochrome/photolyase FAD-binding domain"/>
    <property type="match status" value="1"/>
</dbReference>
<evidence type="ECO:0000256" key="4">
    <source>
        <dbReference type="ARBA" id="ARBA00022991"/>
    </source>
</evidence>
<evidence type="ECO:0000256" key="2">
    <source>
        <dbReference type="ARBA" id="ARBA00022630"/>
    </source>
</evidence>
<dbReference type="InterPro" id="IPR002081">
    <property type="entry name" value="Cryptochrome/DNA_photolyase_1"/>
</dbReference>
<dbReference type="Pfam" id="PF00875">
    <property type="entry name" value="DNA_photolyase"/>
    <property type="match status" value="1"/>
</dbReference>
<sequence>MLFTHDLRVEDNPALTEAARSDRVLSLFVADPWILGRSSRNRIAFLTEALAELDRELRALGGALVLRRGETVAEALRAAHEVGADRVHVAEDVGAFAGRRARRLRGQAAHAGIEVVGHPGVTVVPPGAVTPSGGGDHYRVFTPYWKAWEAAGRREESPAPPSLRPPDGVGADRTPYPDPNREGLGVLSPERLHGGGDSAARMCAWLDEGIGRYDGYRDDLAADATSRLSTDLRFGRVSPLVLERAAYRRGEAGAAFVRQLAWRDFHHQVLNAFPALPRVDYRPRSADWRDDEEAFTAWAEGRTGVPIVDAGMRQLLQEGFMHNRARLITAGYLTRILRVHWKRGADHFHALLSDGDLADNYGNWQWVAGTGNDTRPNRGFNPVRQALRYDPQGEYVRRYVPELGHVPGGAVHEPWKHPGVAYHPPLEAPA</sequence>
<accession>A0ABT4TEP6</accession>
<evidence type="ECO:0000259" key="7">
    <source>
        <dbReference type="PROSITE" id="PS51645"/>
    </source>
</evidence>
<evidence type="ECO:0000256" key="1">
    <source>
        <dbReference type="ARBA" id="ARBA00001974"/>
    </source>
</evidence>
<dbReference type="InterPro" id="IPR036134">
    <property type="entry name" value="Crypto/Photolyase_FAD-like_sf"/>
</dbReference>
<protein>
    <submittedName>
        <fullName evidence="8">Deoxyribodipyrimidine photo-lyase</fullName>
    </submittedName>
</protein>
<dbReference type="InterPro" id="IPR006050">
    <property type="entry name" value="DNA_photolyase_N"/>
</dbReference>
<reference evidence="8" key="1">
    <citation type="submission" date="2023-01" db="EMBL/GenBank/DDBJ databases">
        <title>Draft genome sequence of Nocardiopsis sp. LSu2-4 isolated from halophytes.</title>
        <authorList>
            <person name="Duangmal K."/>
            <person name="Chantavorakit T."/>
        </authorList>
    </citation>
    <scope>NUCLEOTIDE SEQUENCE</scope>
    <source>
        <strain evidence="8">LSu2-4</strain>
    </source>
</reference>
<dbReference type="InterPro" id="IPR036155">
    <property type="entry name" value="Crypto/Photolyase_N_sf"/>
</dbReference>
<feature type="region of interest" description="Disordered" evidence="6">
    <location>
        <begin position="152"/>
        <end position="191"/>
    </location>
</feature>
<evidence type="ECO:0000313" key="8">
    <source>
        <dbReference type="EMBL" id="MDA2803178.1"/>
    </source>
</evidence>
<gene>
    <name evidence="8" type="ORF">O4U47_01530</name>
</gene>
<dbReference type="EMBL" id="JAQFWP010000002">
    <property type="protein sequence ID" value="MDA2803178.1"/>
    <property type="molecule type" value="Genomic_DNA"/>
</dbReference>
<dbReference type="Proteomes" id="UP001165685">
    <property type="component" value="Unassembled WGS sequence"/>
</dbReference>
<proteinExistence type="inferred from homology"/>
<comment type="cofactor">
    <cofactor evidence="1">
        <name>FAD</name>
        <dbReference type="ChEBI" id="CHEBI:57692"/>
    </cofactor>
</comment>
<dbReference type="InterPro" id="IPR005101">
    <property type="entry name" value="Cryptochr/Photolyase_FAD-bd"/>
</dbReference>
<dbReference type="Gene3D" id="3.40.50.620">
    <property type="entry name" value="HUPs"/>
    <property type="match status" value="1"/>
</dbReference>
<dbReference type="PROSITE" id="PS51645">
    <property type="entry name" value="PHR_CRY_ALPHA_BETA"/>
    <property type="match status" value="1"/>
</dbReference>
<dbReference type="RefSeq" id="WP_270675382.1">
    <property type="nucleotide sequence ID" value="NZ_JAQFWP010000002.1"/>
</dbReference>
<dbReference type="PANTHER" id="PTHR11455:SF9">
    <property type="entry name" value="CRYPTOCHROME CIRCADIAN CLOCK 5 ISOFORM X1"/>
    <property type="match status" value="1"/>
</dbReference>
<keyword evidence="4 5" id="KW-0157">Chromophore</keyword>
<comment type="caution">
    <text evidence="8">The sequence shown here is derived from an EMBL/GenBank/DDBJ whole genome shotgun (WGS) entry which is preliminary data.</text>
</comment>
<evidence type="ECO:0000313" key="9">
    <source>
        <dbReference type="Proteomes" id="UP001165685"/>
    </source>
</evidence>
<dbReference type="Pfam" id="PF03441">
    <property type="entry name" value="FAD_binding_7"/>
    <property type="match status" value="1"/>
</dbReference>
<organism evidence="8 9">
    <name type="scientific">Nocardiopsis suaedae</name>
    <dbReference type="NCBI Taxonomy" id="3018444"/>
    <lineage>
        <taxon>Bacteria</taxon>
        <taxon>Bacillati</taxon>
        <taxon>Actinomycetota</taxon>
        <taxon>Actinomycetes</taxon>
        <taxon>Streptosporangiales</taxon>
        <taxon>Nocardiopsidaceae</taxon>
        <taxon>Nocardiopsis</taxon>
    </lineage>
</organism>